<gene>
    <name evidence="2" type="ORF">GCM10009601_54350</name>
</gene>
<evidence type="ECO:0000256" key="1">
    <source>
        <dbReference type="SAM" id="MobiDB-lite"/>
    </source>
</evidence>
<keyword evidence="3" id="KW-1185">Reference proteome</keyword>
<evidence type="ECO:0000313" key="2">
    <source>
        <dbReference type="EMBL" id="GAA1432844.1"/>
    </source>
</evidence>
<name>A0ABP4JYE5_9ACTN</name>
<dbReference type="Proteomes" id="UP001500973">
    <property type="component" value="Unassembled WGS sequence"/>
</dbReference>
<proteinExistence type="predicted"/>
<reference evidence="3" key="1">
    <citation type="journal article" date="2019" name="Int. J. Syst. Evol. Microbiol.">
        <title>The Global Catalogue of Microorganisms (GCM) 10K type strain sequencing project: providing services to taxonomists for standard genome sequencing and annotation.</title>
        <authorList>
            <consortium name="The Broad Institute Genomics Platform"/>
            <consortium name="The Broad Institute Genome Sequencing Center for Infectious Disease"/>
            <person name="Wu L."/>
            <person name="Ma J."/>
        </authorList>
    </citation>
    <scope>NUCLEOTIDE SEQUENCE [LARGE SCALE GENOMIC DNA]</scope>
    <source>
        <strain evidence="3">JCM 11756</strain>
    </source>
</reference>
<evidence type="ECO:0000313" key="3">
    <source>
        <dbReference type="Proteomes" id="UP001500973"/>
    </source>
</evidence>
<comment type="caution">
    <text evidence="2">The sequence shown here is derived from an EMBL/GenBank/DDBJ whole genome shotgun (WGS) entry which is preliminary data.</text>
</comment>
<sequence length="118" mass="12890">MTFAPAIARLWRDAWPLVAQTDDGNPWVTGACWLYCRREGVRVLWVGSVTTPGATGDLYACGPCIAELDHIVRVQSHDRDRTTDRIAQSATLTVPAHAPPPQPLPTGAAGGRHRLPRR</sequence>
<accession>A0ABP4JYE5</accession>
<feature type="region of interest" description="Disordered" evidence="1">
    <location>
        <begin position="90"/>
        <end position="118"/>
    </location>
</feature>
<dbReference type="EMBL" id="BAAAIZ010000101">
    <property type="protein sequence ID" value="GAA1432844.1"/>
    <property type="molecule type" value="Genomic_DNA"/>
</dbReference>
<protein>
    <submittedName>
        <fullName evidence="2">Uncharacterized protein</fullName>
    </submittedName>
</protein>
<organism evidence="2 3">
    <name type="scientific">Streptomyces thermospinosisporus</name>
    <dbReference type="NCBI Taxonomy" id="161482"/>
    <lineage>
        <taxon>Bacteria</taxon>
        <taxon>Bacillati</taxon>
        <taxon>Actinomycetota</taxon>
        <taxon>Actinomycetes</taxon>
        <taxon>Kitasatosporales</taxon>
        <taxon>Streptomycetaceae</taxon>
        <taxon>Streptomyces</taxon>
    </lineage>
</organism>